<evidence type="ECO:0000256" key="7">
    <source>
        <dbReference type="PIRNR" id="PIRNR000535"/>
    </source>
</evidence>
<keyword evidence="2 7" id="KW-0808">Transferase</keyword>
<evidence type="ECO:0000313" key="11">
    <source>
        <dbReference type="Proteomes" id="UP001238088"/>
    </source>
</evidence>
<evidence type="ECO:0000256" key="3">
    <source>
        <dbReference type="ARBA" id="ARBA00022741"/>
    </source>
</evidence>
<dbReference type="Pfam" id="PF00294">
    <property type="entry name" value="PfkB"/>
    <property type="match status" value="1"/>
</dbReference>
<comment type="function">
    <text evidence="8">Catalyzes the ATP-dependent phosphorylation of fructose-l-phosphate to fructose-l,6-bisphosphate.</text>
</comment>
<keyword evidence="4 8" id="KW-0418">Kinase</keyword>
<keyword evidence="5 7" id="KW-0067">ATP-binding</keyword>
<evidence type="ECO:0000259" key="9">
    <source>
        <dbReference type="Pfam" id="PF00294"/>
    </source>
</evidence>
<comment type="catalytic activity">
    <reaction evidence="7">
        <text>D-tagatofuranose 6-phosphate + ATP = D-tagatofuranose 1,6-bisphosphate + ADP + H(+)</text>
        <dbReference type="Rhea" id="RHEA:12420"/>
        <dbReference type="ChEBI" id="CHEBI:15378"/>
        <dbReference type="ChEBI" id="CHEBI:30616"/>
        <dbReference type="ChEBI" id="CHEBI:58694"/>
        <dbReference type="ChEBI" id="CHEBI:58695"/>
        <dbReference type="ChEBI" id="CHEBI:456216"/>
        <dbReference type="EC" id="2.7.1.144"/>
    </reaction>
</comment>
<dbReference type="Proteomes" id="UP001238088">
    <property type="component" value="Unassembled WGS sequence"/>
</dbReference>
<comment type="similarity">
    <text evidence="1">Belongs to the carbohydrate kinase pfkB family.</text>
</comment>
<feature type="domain" description="Carbohydrate kinase PfkB" evidence="9">
    <location>
        <begin position="20"/>
        <end position="281"/>
    </location>
</feature>
<keyword evidence="7" id="KW-0423">Lactose metabolism</keyword>
<dbReference type="PIRSF" id="PIRSF000535">
    <property type="entry name" value="1PFK/6PFK/LacC"/>
    <property type="match status" value="1"/>
</dbReference>
<dbReference type="Gene3D" id="3.40.1190.20">
    <property type="match status" value="1"/>
</dbReference>
<dbReference type="InterPro" id="IPR029056">
    <property type="entry name" value="Ribokinase-like"/>
</dbReference>
<protein>
    <recommendedName>
        <fullName evidence="7">Tagatose-6-phosphate kinase</fullName>
        <ecNumber evidence="7">2.7.1.144</ecNumber>
    </recommendedName>
</protein>
<dbReference type="EMBL" id="JAUSUB010000008">
    <property type="protein sequence ID" value="MDQ0270372.1"/>
    <property type="molecule type" value="Genomic_DNA"/>
</dbReference>
<dbReference type="RefSeq" id="WP_307474755.1">
    <property type="nucleotide sequence ID" value="NZ_JAUSUB010000008.1"/>
</dbReference>
<dbReference type="SUPFAM" id="SSF53613">
    <property type="entry name" value="Ribokinase-like"/>
    <property type="match status" value="1"/>
</dbReference>
<evidence type="ECO:0000256" key="5">
    <source>
        <dbReference type="ARBA" id="ARBA00022840"/>
    </source>
</evidence>
<proteinExistence type="inferred from homology"/>
<comment type="similarity">
    <text evidence="7">Belongs to the carbohydrate kinase PfkB family. LacC subfamily.</text>
</comment>
<dbReference type="GO" id="GO:0008662">
    <property type="term" value="F:1-phosphofructokinase activity"/>
    <property type="evidence" value="ECO:0007669"/>
    <property type="project" value="UniProtKB-EC"/>
</dbReference>
<comment type="catalytic activity">
    <reaction evidence="6 8">
        <text>beta-D-fructose 1-phosphate + ATP = beta-D-fructose 1,6-bisphosphate + ADP + H(+)</text>
        <dbReference type="Rhea" id="RHEA:14213"/>
        <dbReference type="ChEBI" id="CHEBI:15378"/>
        <dbReference type="ChEBI" id="CHEBI:30616"/>
        <dbReference type="ChEBI" id="CHEBI:32966"/>
        <dbReference type="ChEBI" id="CHEBI:138881"/>
        <dbReference type="ChEBI" id="CHEBI:456216"/>
        <dbReference type="EC" id="2.7.1.56"/>
    </reaction>
</comment>
<dbReference type="InterPro" id="IPR017583">
    <property type="entry name" value="Tagatose/fructose_Pkinase"/>
</dbReference>
<evidence type="ECO:0000256" key="4">
    <source>
        <dbReference type="ARBA" id="ARBA00022777"/>
    </source>
</evidence>
<keyword evidence="3 7" id="KW-0547">Nucleotide-binding</keyword>
<comment type="caution">
    <text evidence="10">The sequence shown here is derived from an EMBL/GenBank/DDBJ whole genome shotgun (WGS) entry which is preliminary data.</text>
</comment>
<gene>
    <name evidence="10" type="ORF">J2S17_002247</name>
</gene>
<comment type="pathway">
    <text evidence="7">Carbohydrate metabolism; D-tagatose 6-phosphate degradation; D-glyceraldehyde 3-phosphate and glycerone phosphate from D-tagatose 6-phosphate: step 1/2.</text>
</comment>
<dbReference type="PANTHER" id="PTHR46566">
    <property type="entry name" value="1-PHOSPHOFRUCTOKINASE-RELATED"/>
    <property type="match status" value="1"/>
</dbReference>
<evidence type="ECO:0000313" key="10">
    <source>
        <dbReference type="EMBL" id="MDQ0270372.1"/>
    </source>
</evidence>
<dbReference type="CDD" id="cd01164">
    <property type="entry name" value="FruK_PfkB_like"/>
    <property type="match status" value="1"/>
</dbReference>
<name>A0ABU0AGI0_9BACI</name>
<evidence type="ECO:0000256" key="2">
    <source>
        <dbReference type="ARBA" id="ARBA00022679"/>
    </source>
</evidence>
<dbReference type="PROSITE" id="PS00584">
    <property type="entry name" value="PFKB_KINASES_2"/>
    <property type="match status" value="1"/>
</dbReference>
<reference evidence="10 11" key="1">
    <citation type="submission" date="2023-07" db="EMBL/GenBank/DDBJ databases">
        <title>Genomic Encyclopedia of Type Strains, Phase IV (KMG-IV): sequencing the most valuable type-strain genomes for metagenomic binning, comparative biology and taxonomic classification.</title>
        <authorList>
            <person name="Goeker M."/>
        </authorList>
    </citation>
    <scope>NUCLEOTIDE SEQUENCE [LARGE SCALE GENOMIC DNA]</scope>
    <source>
        <strain evidence="10 11">DSM 23494</strain>
    </source>
</reference>
<dbReference type="PROSITE" id="PS00583">
    <property type="entry name" value="PFKB_KINASES_1"/>
    <property type="match status" value="1"/>
</dbReference>
<evidence type="ECO:0000256" key="6">
    <source>
        <dbReference type="ARBA" id="ARBA00047745"/>
    </source>
</evidence>
<dbReference type="InterPro" id="IPR011611">
    <property type="entry name" value="PfkB_dom"/>
</dbReference>
<accession>A0ABU0AGI0</accession>
<dbReference type="EC" id="2.7.1.144" evidence="7"/>
<dbReference type="InterPro" id="IPR002173">
    <property type="entry name" value="Carboh/pur_kinase_PfkB_CS"/>
</dbReference>
<organism evidence="10 11">
    <name type="scientific">Cytobacillus purgationiresistens</name>
    <dbReference type="NCBI Taxonomy" id="863449"/>
    <lineage>
        <taxon>Bacteria</taxon>
        <taxon>Bacillati</taxon>
        <taxon>Bacillota</taxon>
        <taxon>Bacilli</taxon>
        <taxon>Bacillales</taxon>
        <taxon>Bacillaceae</taxon>
        <taxon>Cytobacillus</taxon>
    </lineage>
</organism>
<evidence type="ECO:0000256" key="1">
    <source>
        <dbReference type="ARBA" id="ARBA00005380"/>
    </source>
</evidence>
<dbReference type="NCBIfam" id="TIGR03828">
    <property type="entry name" value="pfkB"/>
    <property type="match status" value="1"/>
</dbReference>
<evidence type="ECO:0000256" key="8">
    <source>
        <dbReference type="RuleBase" id="RU369061"/>
    </source>
</evidence>
<keyword evidence="11" id="KW-1185">Reference proteome</keyword>
<sequence>MIYTLTLNPSVDYHLQLEKLRIGELNRSVYEEKQPGGKGINVSRVLNEMGVNSIALGYVGGLTGEYIKDCLAREQIETSFIHVNEDTRINIKISAEEETEVNQSGPIISDTNYADLLRIMNTLTNEDMVIISGNPPTGIDYIDIFQICMKNAIPFVLDAEAEHINIALAYRPFFLKPNHKELGALFNTSFSALNEMIPYCLKLVKMGAQHVMVSMGDKGAVLATKEKVYQAEAPTGKVLSTIGAGDSMVAGFLAKYIMGEDIERAFAGSVAAGSATAFTNGICRREQADCLVERVIVTKEEVEGC</sequence>
<dbReference type="InterPro" id="IPR022463">
    <property type="entry name" value="1-PFruKinase"/>
</dbReference>
<dbReference type="PANTHER" id="PTHR46566:SF1">
    <property type="entry name" value="1-PHOSPHOFRUCTOKINASE"/>
    <property type="match status" value="1"/>
</dbReference>
<dbReference type="NCBIfam" id="TIGR03168">
    <property type="entry name" value="1-PFK"/>
    <property type="match status" value="1"/>
</dbReference>